<keyword evidence="1 3" id="KW-0808">Transferase</keyword>
<dbReference type="InterPro" id="IPR041698">
    <property type="entry name" value="Methyltransf_25"/>
</dbReference>
<comment type="caution">
    <text evidence="3">The sequence shown here is derived from an EMBL/GenBank/DDBJ whole genome shotgun (WGS) entry which is preliminary data.</text>
</comment>
<dbReference type="AlphaFoldDB" id="A0A165LP44"/>
<sequence>MQRDPSPSGNEPSGKWFQDWFNHPFYLRIYSHRDRDEAARCVQTILRLTDPEGTASQGLTVLDIACGAGRHALELRKLGCRVTANDLSPYLLEQARIEAERHSLDIRFTCRDMRNIDERASYGLAVQLFTSFGYFEAPEDDRIVLEAVHRALVPGGKYVLDLINPRHLERTLVPHSVRRSGELAVEETRSIEDGRIRKDIIITSDSGETVSFTESVRLFQPDTITGMLSEAGLRPMSIAGSYHGEAFDPLNSPRLIIISGKD</sequence>
<reference evidence="3 4" key="1">
    <citation type="submission" date="2016-03" db="EMBL/GenBank/DDBJ databases">
        <title>Speciation and ecological success in dimly lit waters: horizontal gene transfer in a green sulfur bacteria bloom unveiled by metagenomic assembly.</title>
        <authorList>
            <person name="Llorens-Mares T."/>
            <person name="Liu Z."/>
            <person name="Allen L.Z."/>
            <person name="Rusch D.B."/>
            <person name="Craig M.T."/>
            <person name="Dupont C.L."/>
            <person name="Bryant D.A."/>
            <person name="Casamayor E.O."/>
        </authorList>
    </citation>
    <scope>NUCLEOTIDE SEQUENCE [LARGE SCALE GENOMIC DNA]</scope>
    <source>
        <strain evidence="3">CIII</strain>
    </source>
</reference>
<dbReference type="Gene3D" id="3.40.50.150">
    <property type="entry name" value="Vaccinia Virus protein VP39"/>
    <property type="match status" value="1"/>
</dbReference>
<evidence type="ECO:0000259" key="2">
    <source>
        <dbReference type="Pfam" id="PF13649"/>
    </source>
</evidence>
<accession>A0A165LP44</accession>
<proteinExistence type="predicted"/>
<dbReference type="SUPFAM" id="SSF53335">
    <property type="entry name" value="S-adenosyl-L-methionine-dependent methyltransferases"/>
    <property type="match status" value="1"/>
</dbReference>
<dbReference type="CDD" id="cd02440">
    <property type="entry name" value="AdoMet_MTases"/>
    <property type="match status" value="1"/>
</dbReference>
<dbReference type="Pfam" id="PF13649">
    <property type="entry name" value="Methyltransf_25"/>
    <property type="match status" value="1"/>
</dbReference>
<gene>
    <name evidence="3" type="ORF">A3K90_04890</name>
</gene>
<evidence type="ECO:0000313" key="4">
    <source>
        <dbReference type="Proteomes" id="UP000076481"/>
    </source>
</evidence>
<dbReference type="PANTHER" id="PTHR43861">
    <property type="entry name" value="TRANS-ACONITATE 2-METHYLTRANSFERASE-RELATED"/>
    <property type="match status" value="1"/>
</dbReference>
<keyword evidence="3" id="KW-0489">Methyltransferase</keyword>
<dbReference type="GO" id="GO:0032259">
    <property type="term" value="P:methylation"/>
    <property type="evidence" value="ECO:0007669"/>
    <property type="project" value="UniProtKB-KW"/>
</dbReference>
<feature type="domain" description="Methyltransferase" evidence="2">
    <location>
        <begin position="61"/>
        <end position="156"/>
    </location>
</feature>
<dbReference type="RefSeq" id="WP_303681605.1">
    <property type="nucleotide sequence ID" value="NZ_LVWG01000030.1"/>
</dbReference>
<dbReference type="EMBL" id="LVWG01000030">
    <property type="protein sequence ID" value="KZK74253.1"/>
    <property type="molecule type" value="Genomic_DNA"/>
</dbReference>
<organism evidence="3 4">
    <name type="scientific">Pelodictyon luteolum</name>
    <dbReference type="NCBI Taxonomy" id="1100"/>
    <lineage>
        <taxon>Bacteria</taxon>
        <taxon>Pseudomonadati</taxon>
        <taxon>Chlorobiota</taxon>
        <taxon>Chlorobiia</taxon>
        <taxon>Chlorobiales</taxon>
        <taxon>Chlorobiaceae</taxon>
        <taxon>Chlorobium/Pelodictyon group</taxon>
        <taxon>Pelodictyon</taxon>
    </lineage>
</organism>
<evidence type="ECO:0000256" key="1">
    <source>
        <dbReference type="ARBA" id="ARBA00022679"/>
    </source>
</evidence>
<evidence type="ECO:0000313" key="3">
    <source>
        <dbReference type="EMBL" id="KZK74253.1"/>
    </source>
</evidence>
<dbReference type="InterPro" id="IPR029063">
    <property type="entry name" value="SAM-dependent_MTases_sf"/>
</dbReference>
<dbReference type="GO" id="GO:0008168">
    <property type="term" value="F:methyltransferase activity"/>
    <property type="evidence" value="ECO:0007669"/>
    <property type="project" value="UniProtKB-KW"/>
</dbReference>
<name>A0A165LP44_PELLU</name>
<protein>
    <submittedName>
        <fullName evidence="3">Methyltransferase type 11</fullName>
    </submittedName>
</protein>
<dbReference type="Gene3D" id="2.20.25.110">
    <property type="entry name" value="S-adenosyl-L-methionine-dependent methyltransferases"/>
    <property type="match status" value="1"/>
</dbReference>
<dbReference type="Proteomes" id="UP000076481">
    <property type="component" value="Unassembled WGS sequence"/>
</dbReference>